<name>A0A9J7N564_BRAFL</name>
<reference evidence="2" key="1">
    <citation type="journal article" date="2020" name="Nat. Ecol. Evol.">
        <title>Deeply conserved synteny resolves early events in vertebrate evolution.</title>
        <authorList>
            <person name="Simakov O."/>
            <person name="Marletaz F."/>
            <person name="Yue J.X."/>
            <person name="O'Connell B."/>
            <person name="Jenkins J."/>
            <person name="Brandt A."/>
            <person name="Calef R."/>
            <person name="Tung C.H."/>
            <person name="Huang T.K."/>
            <person name="Schmutz J."/>
            <person name="Satoh N."/>
            <person name="Yu J.K."/>
            <person name="Putnam N.H."/>
            <person name="Green R.E."/>
            <person name="Rokhsar D.S."/>
        </authorList>
    </citation>
    <scope>NUCLEOTIDE SEQUENCE [LARGE SCALE GENOMIC DNA]</scope>
    <source>
        <strain evidence="2">S238N-H82</strain>
    </source>
</reference>
<dbReference type="Proteomes" id="UP000001554">
    <property type="component" value="Chromosome 11"/>
</dbReference>
<accession>A0A9J7N564</accession>
<evidence type="ECO:0000313" key="2">
    <source>
        <dbReference type="Proteomes" id="UP000001554"/>
    </source>
</evidence>
<sequence length="125" mass="14351">MMRVPTPKSPKRSGRVSMATVMLFMGVVVLLILIQPAAAERPERSLLSILGDDEDGTEEIEDTAGEAQADGEHFRVARSLHGWWLSARCPCVRYCTRRSCSGWWWRRRCSETRYCCERDCDFIVH</sequence>
<evidence type="ECO:0000313" key="3">
    <source>
        <dbReference type="RefSeq" id="XP_035691986.1"/>
    </source>
</evidence>
<proteinExistence type="predicted"/>
<protein>
    <submittedName>
        <fullName evidence="3">Uncharacterized protein LOC118426601</fullName>
    </submittedName>
</protein>
<keyword evidence="1" id="KW-0732">Signal</keyword>
<dbReference type="OMA" id="TRYCCER"/>
<evidence type="ECO:0000256" key="1">
    <source>
        <dbReference type="SAM" id="SignalP"/>
    </source>
</evidence>
<reference evidence="3" key="2">
    <citation type="submission" date="2025-08" db="UniProtKB">
        <authorList>
            <consortium name="RefSeq"/>
        </authorList>
    </citation>
    <scope>IDENTIFICATION</scope>
    <source>
        <strain evidence="3">S238N-H82</strain>
        <tissue evidence="3">Testes</tissue>
    </source>
</reference>
<dbReference type="AlphaFoldDB" id="A0A9J7N564"/>
<organism evidence="2 3">
    <name type="scientific">Branchiostoma floridae</name>
    <name type="common">Florida lancelet</name>
    <name type="synonym">Amphioxus</name>
    <dbReference type="NCBI Taxonomy" id="7739"/>
    <lineage>
        <taxon>Eukaryota</taxon>
        <taxon>Metazoa</taxon>
        <taxon>Chordata</taxon>
        <taxon>Cephalochordata</taxon>
        <taxon>Leptocardii</taxon>
        <taxon>Amphioxiformes</taxon>
        <taxon>Branchiostomatidae</taxon>
        <taxon>Branchiostoma</taxon>
    </lineage>
</organism>
<gene>
    <name evidence="3" type="primary">LOC118426601</name>
</gene>
<dbReference type="GeneID" id="118426601"/>
<feature type="chain" id="PRO_5039914772" evidence="1">
    <location>
        <begin position="40"/>
        <end position="125"/>
    </location>
</feature>
<dbReference type="RefSeq" id="XP_035691986.1">
    <property type="nucleotide sequence ID" value="XM_035836093.1"/>
</dbReference>
<feature type="signal peptide" evidence="1">
    <location>
        <begin position="1"/>
        <end position="39"/>
    </location>
</feature>
<dbReference type="KEGG" id="bfo:118426601"/>
<dbReference type="OrthoDB" id="10526912at2759"/>
<keyword evidence="2" id="KW-1185">Reference proteome</keyword>